<dbReference type="CDD" id="cd07377">
    <property type="entry name" value="WHTH_GntR"/>
    <property type="match status" value="1"/>
</dbReference>
<keyword evidence="1" id="KW-0805">Transcription regulation</keyword>
<dbReference type="Pfam" id="PF00392">
    <property type="entry name" value="GntR"/>
    <property type="match status" value="1"/>
</dbReference>
<keyword evidence="2 5" id="KW-0238">DNA-binding</keyword>
<organism evidence="5 6">
    <name type="scientific">Agromyces hippuratus</name>
    <dbReference type="NCBI Taxonomy" id="286438"/>
    <lineage>
        <taxon>Bacteria</taxon>
        <taxon>Bacillati</taxon>
        <taxon>Actinomycetota</taxon>
        <taxon>Actinomycetes</taxon>
        <taxon>Micrococcales</taxon>
        <taxon>Microbacteriaceae</taxon>
        <taxon>Agromyces</taxon>
    </lineage>
</organism>
<accession>A0A852WXT6</accession>
<dbReference type="SMART" id="SM00895">
    <property type="entry name" value="FCD"/>
    <property type="match status" value="1"/>
</dbReference>
<protein>
    <submittedName>
        <fullName evidence="5">DNA-binding GntR family transcriptional regulator</fullName>
    </submittedName>
</protein>
<evidence type="ECO:0000256" key="1">
    <source>
        <dbReference type="ARBA" id="ARBA00023015"/>
    </source>
</evidence>
<name>A0A852WXT6_9MICO</name>
<evidence type="ECO:0000256" key="2">
    <source>
        <dbReference type="ARBA" id="ARBA00023125"/>
    </source>
</evidence>
<feature type="domain" description="HTH gntR-type" evidence="4">
    <location>
        <begin position="14"/>
        <end position="81"/>
    </location>
</feature>
<keyword evidence="3" id="KW-0804">Transcription</keyword>
<dbReference type="Pfam" id="PF07729">
    <property type="entry name" value="FCD"/>
    <property type="match status" value="1"/>
</dbReference>
<dbReference type="PANTHER" id="PTHR43537:SF45">
    <property type="entry name" value="GNTR FAMILY REGULATORY PROTEIN"/>
    <property type="match status" value="1"/>
</dbReference>
<evidence type="ECO:0000313" key="6">
    <source>
        <dbReference type="Proteomes" id="UP000549066"/>
    </source>
</evidence>
<dbReference type="Gene3D" id="1.10.10.10">
    <property type="entry name" value="Winged helix-like DNA-binding domain superfamily/Winged helix DNA-binding domain"/>
    <property type="match status" value="1"/>
</dbReference>
<dbReference type="GO" id="GO:0003700">
    <property type="term" value="F:DNA-binding transcription factor activity"/>
    <property type="evidence" value="ECO:0007669"/>
    <property type="project" value="InterPro"/>
</dbReference>
<sequence>MSESSEMPLEFDRGLLSDRIYDLVRSMIKDSTLKPGEQVVESQLARRLSVSQAPVREALKRLTHDGLVTHIRHHGSFVTEFSKREADDARIARMALEGMAARLNHGRIDADTRARLMALVDSMHESADRNDIAAFRETDFEFHRAIIEASGNVYLPRMWDIVEPSLRSMHVLSDPGYDGDWHVVAETHRGLVDALASGDPDAASDLFVAHAMGLATKPEHPIGPAMNRAIVAARAE</sequence>
<dbReference type="SMART" id="SM00345">
    <property type="entry name" value="HTH_GNTR"/>
    <property type="match status" value="1"/>
</dbReference>
<dbReference type="PANTHER" id="PTHR43537">
    <property type="entry name" value="TRANSCRIPTIONAL REGULATOR, GNTR FAMILY"/>
    <property type="match status" value="1"/>
</dbReference>
<proteinExistence type="predicted"/>
<dbReference type="EMBL" id="JACCFI010000001">
    <property type="protein sequence ID" value="NYG22437.1"/>
    <property type="molecule type" value="Genomic_DNA"/>
</dbReference>
<dbReference type="InterPro" id="IPR036390">
    <property type="entry name" value="WH_DNA-bd_sf"/>
</dbReference>
<reference evidence="5 6" key="1">
    <citation type="submission" date="2020-07" db="EMBL/GenBank/DDBJ databases">
        <title>Sequencing the genomes of 1000 actinobacteria strains.</title>
        <authorList>
            <person name="Klenk H.-P."/>
        </authorList>
    </citation>
    <scope>NUCLEOTIDE SEQUENCE [LARGE SCALE GENOMIC DNA]</scope>
    <source>
        <strain evidence="5 6">DSM 8598</strain>
    </source>
</reference>
<keyword evidence="6" id="KW-1185">Reference proteome</keyword>
<dbReference type="SUPFAM" id="SSF46785">
    <property type="entry name" value="Winged helix' DNA-binding domain"/>
    <property type="match status" value="1"/>
</dbReference>
<dbReference type="Proteomes" id="UP000549066">
    <property type="component" value="Unassembled WGS sequence"/>
</dbReference>
<dbReference type="SUPFAM" id="SSF48008">
    <property type="entry name" value="GntR ligand-binding domain-like"/>
    <property type="match status" value="1"/>
</dbReference>
<dbReference type="InterPro" id="IPR011711">
    <property type="entry name" value="GntR_C"/>
</dbReference>
<dbReference type="Gene3D" id="1.20.120.530">
    <property type="entry name" value="GntR ligand-binding domain-like"/>
    <property type="match status" value="1"/>
</dbReference>
<dbReference type="RefSeq" id="WP_322789879.1">
    <property type="nucleotide sequence ID" value="NZ_JACCFI010000001.1"/>
</dbReference>
<comment type="caution">
    <text evidence="5">The sequence shown here is derived from an EMBL/GenBank/DDBJ whole genome shotgun (WGS) entry which is preliminary data.</text>
</comment>
<dbReference type="InterPro" id="IPR036388">
    <property type="entry name" value="WH-like_DNA-bd_sf"/>
</dbReference>
<gene>
    <name evidence="5" type="ORF">BJY17_003184</name>
</gene>
<evidence type="ECO:0000256" key="3">
    <source>
        <dbReference type="ARBA" id="ARBA00023163"/>
    </source>
</evidence>
<dbReference type="AlphaFoldDB" id="A0A852WXT6"/>
<dbReference type="InterPro" id="IPR000524">
    <property type="entry name" value="Tscrpt_reg_HTH_GntR"/>
</dbReference>
<dbReference type="InterPro" id="IPR008920">
    <property type="entry name" value="TF_FadR/GntR_C"/>
</dbReference>
<evidence type="ECO:0000313" key="5">
    <source>
        <dbReference type="EMBL" id="NYG22437.1"/>
    </source>
</evidence>
<dbReference type="PROSITE" id="PS50949">
    <property type="entry name" value="HTH_GNTR"/>
    <property type="match status" value="1"/>
</dbReference>
<dbReference type="GO" id="GO:0003677">
    <property type="term" value="F:DNA binding"/>
    <property type="evidence" value="ECO:0007669"/>
    <property type="project" value="UniProtKB-KW"/>
</dbReference>
<evidence type="ECO:0000259" key="4">
    <source>
        <dbReference type="PROSITE" id="PS50949"/>
    </source>
</evidence>